<accession>A0AAF0X621</accession>
<proteinExistence type="predicted"/>
<keyword evidence="2" id="KW-1185">Reference proteome</keyword>
<sequence length="81" mass="9300">MGTRMIPTSFLRIPQWPEPDSDELLLAVEGSALEDEFLSYMFIFLIPCNSSTQCNETGIIVPYLTIFNFPVECLSLEYWKS</sequence>
<reference evidence="1" key="2">
    <citation type="submission" date="2022-03" db="EMBL/GenBank/DDBJ databases">
        <title>Draft title - Genomic analysis of global carrot germplasm unveils the trajectory of domestication and the origin of high carotenoid orange carrot.</title>
        <authorList>
            <person name="Iorizzo M."/>
            <person name="Ellison S."/>
            <person name="Senalik D."/>
            <person name="Macko-Podgorni A."/>
            <person name="Grzebelus D."/>
            <person name="Bostan H."/>
            <person name="Rolling W."/>
            <person name="Curaba J."/>
            <person name="Simon P."/>
        </authorList>
    </citation>
    <scope>NUCLEOTIDE SEQUENCE</scope>
    <source>
        <tissue evidence="1">Leaf</tissue>
    </source>
</reference>
<dbReference type="Proteomes" id="UP000077755">
    <property type="component" value="Chromosome 5"/>
</dbReference>
<gene>
    <name evidence="1" type="ORF">DCAR_0521533</name>
</gene>
<reference evidence="1" key="1">
    <citation type="journal article" date="2016" name="Nat. Genet.">
        <title>A high-quality carrot genome assembly provides new insights into carotenoid accumulation and asterid genome evolution.</title>
        <authorList>
            <person name="Iorizzo M."/>
            <person name="Ellison S."/>
            <person name="Senalik D."/>
            <person name="Zeng P."/>
            <person name="Satapoomin P."/>
            <person name="Huang J."/>
            <person name="Bowman M."/>
            <person name="Iovene M."/>
            <person name="Sanseverino W."/>
            <person name="Cavagnaro P."/>
            <person name="Yildiz M."/>
            <person name="Macko-Podgorni A."/>
            <person name="Moranska E."/>
            <person name="Grzebelus E."/>
            <person name="Grzebelus D."/>
            <person name="Ashrafi H."/>
            <person name="Zheng Z."/>
            <person name="Cheng S."/>
            <person name="Spooner D."/>
            <person name="Van Deynze A."/>
            <person name="Simon P."/>
        </authorList>
    </citation>
    <scope>NUCLEOTIDE SEQUENCE</scope>
    <source>
        <tissue evidence="1">Leaf</tissue>
    </source>
</reference>
<name>A0AAF0X621_DAUCS</name>
<evidence type="ECO:0000313" key="1">
    <source>
        <dbReference type="EMBL" id="WOH02145.1"/>
    </source>
</evidence>
<evidence type="ECO:0000313" key="2">
    <source>
        <dbReference type="Proteomes" id="UP000077755"/>
    </source>
</evidence>
<dbReference type="EMBL" id="CP093347">
    <property type="protein sequence ID" value="WOH02145.1"/>
    <property type="molecule type" value="Genomic_DNA"/>
</dbReference>
<dbReference type="AlphaFoldDB" id="A0AAF0X621"/>
<protein>
    <submittedName>
        <fullName evidence="1">Uncharacterized protein</fullName>
    </submittedName>
</protein>
<organism evidence="1 2">
    <name type="scientific">Daucus carota subsp. sativus</name>
    <name type="common">Carrot</name>
    <dbReference type="NCBI Taxonomy" id="79200"/>
    <lineage>
        <taxon>Eukaryota</taxon>
        <taxon>Viridiplantae</taxon>
        <taxon>Streptophyta</taxon>
        <taxon>Embryophyta</taxon>
        <taxon>Tracheophyta</taxon>
        <taxon>Spermatophyta</taxon>
        <taxon>Magnoliopsida</taxon>
        <taxon>eudicotyledons</taxon>
        <taxon>Gunneridae</taxon>
        <taxon>Pentapetalae</taxon>
        <taxon>asterids</taxon>
        <taxon>campanulids</taxon>
        <taxon>Apiales</taxon>
        <taxon>Apiaceae</taxon>
        <taxon>Apioideae</taxon>
        <taxon>Scandiceae</taxon>
        <taxon>Daucinae</taxon>
        <taxon>Daucus</taxon>
        <taxon>Daucus sect. Daucus</taxon>
    </lineage>
</organism>